<comment type="caution">
    <text evidence="2">The sequence shown here is derived from an EMBL/GenBank/DDBJ whole genome shotgun (WGS) entry which is preliminary data.</text>
</comment>
<evidence type="ECO:0000313" key="2">
    <source>
        <dbReference type="EMBL" id="GBP02981.1"/>
    </source>
</evidence>
<dbReference type="EMBL" id="BGZK01003611">
    <property type="protein sequence ID" value="GBP02981.1"/>
    <property type="molecule type" value="Genomic_DNA"/>
</dbReference>
<feature type="region of interest" description="Disordered" evidence="1">
    <location>
        <begin position="1"/>
        <end position="32"/>
    </location>
</feature>
<accession>A0A4C1SPK5</accession>
<dbReference type="InterPro" id="IPR005312">
    <property type="entry name" value="DUF1759"/>
</dbReference>
<evidence type="ECO:0008006" key="4">
    <source>
        <dbReference type="Google" id="ProtNLM"/>
    </source>
</evidence>
<dbReference type="Pfam" id="PF03564">
    <property type="entry name" value="DUF1759"/>
    <property type="match status" value="1"/>
</dbReference>
<sequence>MEAEAHLPKKPSMPYSMGLQRQPKASSSPTITGKAKQMASTTAAEIGNRILPPVCPASSVIWSNDINTLSNTQATNKNTQVVYSTGEQFKTHTSASTAATNSLPFSFHKNEQKAIPTQQNTSLSAQVELQLKLLEEQQNLQQQFLERKYQILSQVSGDSEHPQPNNLNSTGTWNYVSGPTPSQLAARQAIPRDLPNFHGDPEEWPLFVSSFENSTSVAGYSHAENLIRLQNCLKGRAKELVKSKLMLPTMVPEIIQTLRMYFGRPEHILERVIEKARQLPPPKDRLESMIDFALAVKNIYSTMETCKMESHMNNPMLVKEFVGKLSSQYKLNWAMYPKDHRIPIVKTFSDWIFQIADAASSVVSAIPAAKNANINTHTEARQFQLKCYVCEGEHKVSVCGEFKQLSLQRKWDVVKKNNLCRLCLNKHKGKCFVKKECGANGCKIKHHRLLHNYNDESDPVHIKQNTTMQSNNTSSEMINSHSTTQQTQSKIFRILPIRLHKKNGFINTYAFLDEGSSVSLIEKEVFDLLDIDSVEQSLCLKWTGNTTRQENSSLKASIDISNVYNGDTFKLKSVYTVKNLGLPRQTLNMEDMVAKHPYLQGLPIQSYKNIRPSILIGLNNWSVAVPLKIREGPWNQPIATKTRLGWSIQGNSGHPNQEEWLNIHHCDCEKRYNELHNMVKKNFNIEESTNKPIMSAEDSKAMDILKTTCQKS</sequence>
<dbReference type="PANTHER" id="PTHR47331:SF5">
    <property type="entry name" value="RIBONUCLEASE H"/>
    <property type="match status" value="1"/>
</dbReference>
<dbReference type="Proteomes" id="UP000299102">
    <property type="component" value="Unassembled WGS sequence"/>
</dbReference>
<proteinExistence type="predicted"/>
<evidence type="ECO:0000313" key="3">
    <source>
        <dbReference type="Proteomes" id="UP000299102"/>
    </source>
</evidence>
<gene>
    <name evidence="2" type="ORF">EVAR_69129_1</name>
</gene>
<dbReference type="OrthoDB" id="5983986at2759"/>
<keyword evidence="3" id="KW-1185">Reference proteome</keyword>
<protein>
    <recommendedName>
        <fullName evidence="4">Peptidase aspartic putative domain-containing protein</fullName>
    </recommendedName>
</protein>
<dbReference type="PANTHER" id="PTHR47331">
    <property type="entry name" value="PHD-TYPE DOMAIN-CONTAINING PROTEIN"/>
    <property type="match status" value="1"/>
</dbReference>
<reference evidence="2 3" key="1">
    <citation type="journal article" date="2019" name="Commun. Biol.">
        <title>The bagworm genome reveals a unique fibroin gene that provides high tensile strength.</title>
        <authorList>
            <person name="Kono N."/>
            <person name="Nakamura H."/>
            <person name="Ohtoshi R."/>
            <person name="Tomita M."/>
            <person name="Numata K."/>
            <person name="Arakawa K."/>
        </authorList>
    </citation>
    <scope>NUCLEOTIDE SEQUENCE [LARGE SCALE GENOMIC DNA]</scope>
</reference>
<organism evidence="2 3">
    <name type="scientific">Eumeta variegata</name>
    <name type="common">Bagworm moth</name>
    <name type="synonym">Eumeta japonica</name>
    <dbReference type="NCBI Taxonomy" id="151549"/>
    <lineage>
        <taxon>Eukaryota</taxon>
        <taxon>Metazoa</taxon>
        <taxon>Ecdysozoa</taxon>
        <taxon>Arthropoda</taxon>
        <taxon>Hexapoda</taxon>
        <taxon>Insecta</taxon>
        <taxon>Pterygota</taxon>
        <taxon>Neoptera</taxon>
        <taxon>Endopterygota</taxon>
        <taxon>Lepidoptera</taxon>
        <taxon>Glossata</taxon>
        <taxon>Ditrysia</taxon>
        <taxon>Tineoidea</taxon>
        <taxon>Psychidae</taxon>
        <taxon>Oiketicinae</taxon>
        <taxon>Eumeta</taxon>
    </lineage>
</organism>
<evidence type="ECO:0000256" key="1">
    <source>
        <dbReference type="SAM" id="MobiDB-lite"/>
    </source>
</evidence>
<dbReference type="AlphaFoldDB" id="A0A4C1SPK5"/>
<name>A0A4C1SPK5_EUMVA</name>